<comment type="subunit">
    <text evidence="7">Monomer. Binds directly to the core enzyme of the DNA-dependent RNA polymerase and to nascent RNA.</text>
</comment>
<dbReference type="SUPFAM" id="SSF54814">
    <property type="entry name" value="Prokaryotic type KH domain (KH-domain type II)"/>
    <property type="match status" value="2"/>
</dbReference>
<name>A0A225D4L8_9BACT</name>
<keyword evidence="4 7" id="KW-0694">RNA-binding</keyword>
<organism evidence="10 11">
    <name type="scientific">Fimbriiglobus ruber</name>
    <dbReference type="NCBI Taxonomy" id="1908690"/>
    <lineage>
        <taxon>Bacteria</taxon>
        <taxon>Pseudomonadati</taxon>
        <taxon>Planctomycetota</taxon>
        <taxon>Planctomycetia</taxon>
        <taxon>Gemmatales</taxon>
        <taxon>Gemmataceae</taxon>
        <taxon>Fimbriiglobus</taxon>
    </lineage>
</organism>
<protein>
    <recommendedName>
        <fullName evidence="7">Transcription termination/antitermination protein NusA</fullName>
    </recommendedName>
</protein>
<keyword evidence="5 7" id="KW-0805">Transcription regulation</keyword>
<dbReference type="PANTHER" id="PTHR22648">
    <property type="entry name" value="TRANSCRIPTION TERMINATION FACTOR NUSA"/>
    <property type="match status" value="1"/>
</dbReference>
<feature type="compositionally biased region" description="Low complexity" evidence="8">
    <location>
        <begin position="409"/>
        <end position="441"/>
    </location>
</feature>
<dbReference type="InterPro" id="IPR025249">
    <property type="entry name" value="TF_NusA_KH_1st"/>
</dbReference>
<dbReference type="HAMAP" id="MF_00945_B">
    <property type="entry name" value="NusA_B"/>
    <property type="match status" value="1"/>
</dbReference>
<reference evidence="11" key="1">
    <citation type="submission" date="2017-06" db="EMBL/GenBank/DDBJ databases">
        <title>Genome analysis of Fimbriiglobus ruber SP5, the first member of the order Planctomycetales with confirmed chitinolytic capability.</title>
        <authorList>
            <person name="Ravin N.V."/>
            <person name="Rakitin A.L."/>
            <person name="Ivanova A.A."/>
            <person name="Beletsky A.V."/>
            <person name="Kulichevskaya I.S."/>
            <person name="Mardanov A.V."/>
            <person name="Dedysh S.N."/>
        </authorList>
    </citation>
    <scope>NUCLEOTIDE SEQUENCE [LARGE SCALE GENOMIC DNA]</scope>
    <source>
        <strain evidence="11">SP5</strain>
    </source>
</reference>
<evidence type="ECO:0000259" key="9">
    <source>
        <dbReference type="PROSITE" id="PS50126"/>
    </source>
</evidence>
<dbReference type="Pfam" id="PF13184">
    <property type="entry name" value="KH_NusA_1st"/>
    <property type="match status" value="1"/>
</dbReference>
<keyword evidence="11" id="KW-1185">Reference proteome</keyword>
<dbReference type="InterPro" id="IPR013735">
    <property type="entry name" value="TF_NusA_N"/>
</dbReference>
<dbReference type="EMBL" id="NIDE01000017">
    <property type="protein sequence ID" value="OWK35883.1"/>
    <property type="molecule type" value="Genomic_DNA"/>
</dbReference>
<dbReference type="GO" id="GO:0005829">
    <property type="term" value="C:cytosol"/>
    <property type="evidence" value="ECO:0007669"/>
    <property type="project" value="TreeGrafter"/>
</dbReference>
<dbReference type="Pfam" id="PF08529">
    <property type="entry name" value="NusA_N"/>
    <property type="match status" value="2"/>
</dbReference>
<keyword evidence="6 7" id="KW-0804">Transcription</keyword>
<evidence type="ECO:0000256" key="7">
    <source>
        <dbReference type="HAMAP-Rule" id="MF_00945"/>
    </source>
</evidence>
<feature type="compositionally biased region" description="Basic and acidic residues" evidence="8">
    <location>
        <begin position="486"/>
        <end position="498"/>
    </location>
</feature>
<dbReference type="PANTHER" id="PTHR22648:SF0">
    <property type="entry name" value="TRANSCRIPTION TERMINATION_ANTITERMINATION PROTEIN NUSA"/>
    <property type="match status" value="1"/>
</dbReference>
<evidence type="ECO:0000256" key="6">
    <source>
        <dbReference type="ARBA" id="ARBA00023163"/>
    </source>
</evidence>
<dbReference type="Gene3D" id="3.30.1480.10">
    <property type="entry name" value="NusA, N-terminal domain"/>
    <property type="match status" value="1"/>
</dbReference>
<proteinExistence type="inferred from homology"/>
<evidence type="ECO:0000313" key="10">
    <source>
        <dbReference type="EMBL" id="OWK35883.1"/>
    </source>
</evidence>
<evidence type="ECO:0000256" key="2">
    <source>
        <dbReference type="ARBA" id="ARBA00022490"/>
    </source>
</evidence>
<dbReference type="AlphaFoldDB" id="A0A225D4L8"/>
<dbReference type="InterPro" id="IPR058582">
    <property type="entry name" value="KH_NusA_2nd"/>
</dbReference>
<evidence type="ECO:0000256" key="1">
    <source>
        <dbReference type="ARBA" id="ARBA00022472"/>
    </source>
</evidence>
<dbReference type="GO" id="GO:0031564">
    <property type="term" value="P:transcription antitermination"/>
    <property type="evidence" value="ECO:0007669"/>
    <property type="project" value="UniProtKB-UniRule"/>
</dbReference>
<dbReference type="SUPFAM" id="SSF47794">
    <property type="entry name" value="Rad51 N-terminal domain-like"/>
    <property type="match status" value="1"/>
</dbReference>
<dbReference type="Pfam" id="PF26594">
    <property type="entry name" value="KH_NusA_2nd"/>
    <property type="match status" value="1"/>
</dbReference>
<dbReference type="GO" id="GO:0003700">
    <property type="term" value="F:DNA-binding transcription factor activity"/>
    <property type="evidence" value="ECO:0007669"/>
    <property type="project" value="InterPro"/>
</dbReference>
<dbReference type="Gene3D" id="1.10.150.20">
    <property type="entry name" value="5' to 3' exonuclease, C-terminal subdomain"/>
    <property type="match status" value="1"/>
</dbReference>
<dbReference type="InterPro" id="IPR036555">
    <property type="entry name" value="NusA_N_sf"/>
</dbReference>
<dbReference type="Proteomes" id="UP000214646">
    <property type="component" value="Unassembled WGS sequence"/>
</dbReference>
<sequence length="516" mass="56101">MAVAKKEPPKEQLPSKADIGKEVLKLVDLMHEEKKISRDVIFGGIEAAIQLAAERHFGVEEGIHVQIDRATGEISARKGTEELNPVVLGRIAAQSAKQVMIQKIREAESDTVFNEFTAKKGELVVGVVQRVDAGTAIVSLGKSEALLPRSEQIPGESHHVGERVKSVIFEVRKTGHRVKIVLSRAHPDFVKALFEEEIPEIDDRTIDIRAVAREAGYRSKVAVSSIDLKVDCVGACVGVRGSRIKNIIEELNGERIDIVRWNDSLQVLVPNALQPAQISDVFTYPRLGRAIVLVTEDQLSLAIGRRGQNVRLASKLVGMDIEIMTHDELGEALERAERWFGQLPHSTPETVQTMIEEGFLSYNELTFIDAEELIKFTGLNEEQAAEVIDYAEEYADTMDRSAEEERAAAAEAVAAAEAAAEAAEAGGEASESGDEGANSEGVVVSNTSTESEGGELKSEAEASGESEHHPDTTYHEGMPTDTQAIEEARVHETERTGEDGEETTPSPDETTQGPTA</sequence>
<keyword evidence="1 7" id="KW-0806">Transcription termination</keyword>
<evidence type="ECO:0000256" key="4">
    <source>
        <dbReference type="ARBA" id="ARBA00022884"/>
    </source>
</evidence>
<dbReference type="RefSeq" id="WP_088258979.1">
    <property type="nucleotide sequence ID" value="NZ_NIDE01000017.1"/>
</dbReference>
<dbReference type="SUPFAM" id="SSF50249">
    <property type="entry name" value="Nucleic acid-binding proteins"/>
    <property type="match status" value="1"/>
</dbReference>
<dbReference type="GO" id="GO:0000166">
    <property type="term" value="F:nucleotide binding"/>
    <property type="evidence" value="ECO:0007669"/>
    <property type="project" value="InterPro"/>
</dbReference>
<comment type="caution">
    <text evidence="10">The sequence shown here is derived from an EMBL/GenBank/DDBJ whole genome shotgun (WGS) entry which is preliminary data.</text>
</comment>
<dbReference type="GO" id="GO:0006353">
    <property type="term" value="P:DNA-templated transcription termination"/>
    <property type="evidence" value="ECO:0007669"/>
    <property type="project" value="UniProtKB-UniRule"/>
</dbReference>
<keyword evidence="3 7" id="KW-0889">Transcription antitermination</keyword>
<dbReference type="InterPro" id="IPR012340">
    <property type="entry name" value="NA-bd_OB-fold"/>
</dbReference>
<dbReference type="InterPro" id="IPR010995">
    <property type="entry name" value="DNA_repair_Rad51/TF_NusA_a-hlx"/>
</dbReference>
<feature type="domain" description="S1 motif" evidence="9">
    <location>
        <begin position="121"/>
        <end position="185"/>
    </location>
</feature>
<dbReference type="InterPro" id="IPR009019">
    <property type="entry name" value="KH_sf_prok-type"/>
</dbReference>
<keyword evidence="2 7" id="KW-0963">Cytoplasm</keyword>
<dbReference type="InterPro" id="IPR030842">
    <property type="entry name" value="TF_NusA_bacterial"/>
</dbReference>
<dbReference type="PROSITE" id="PS50084">
    <property type="entry name" value="KH_TYPE_1"/>
    <property type="match status" value="1"/>
</dbReference>
<comment type="subcellular location">
    <subcellularLocation>
        <location evidence="7">Cytoplasm</location>
    </subcellularLocation>
</comment>
<dbReference type="FunFam" id="3.30.300.20:FF:000002">
    <property type="entry name" value="Transcription termination/antitermination protein NusA"/>
    <property type="match status" value="1"/>
</dbReference>
<dbReference type="Pfam" id="PF00575">
    <property type="entry name" value="S1"/>
    <property type="match status" value="1"/>
</dbReference>
<evidence type="ECO:0000256" key="3">
    <source>
        <dbReference type="ARBA" id="ARBA00022814"/>
    </source>
</evidence>
<comment type="similarity">
    <text evidence="7">Belongs to the NusA family.</text>
</comment>
<dbReference type="CDD" id="cd02134">
    <property type="entry name" value="KH-II_NusA_rpt1"/>
    <property type="match status" value="1"/>
</dbReference>
<dbReference type="Gene3D" id="2.40.50.140">
    <property type="entry name" value="Nucleic acid-binding proteins"/>
    <property type="match status" value="1"/>
</dbReference>
<dbReference type="InterPro" id="IPR010213">
    <property type="entry name" value="TF_NusA"/>
</dbReference>
<gene>
    <name evidence="7" type="primary">nusA</name>
    <name evidence="10" type="ORF">FRUB_08446</name>
</gene>
<evidence type="ECO:0000256" key="5">
    <source>
        <dbReference type="ARBA" id="ARBA00023015"/>
    </source>
</evidence>
<accession>A0A225D4L8</accession>
<dbReference type="Gene3D" id="3.30.300.20">
    <property type="match status" value="2"/>
</dbReference>
<dbReference type="SMART" id="SM00316">
    <property type="entry name" value="S1"/>
    <property type="match status" value="1"/>
</dbReference>
<feature type="compositionally biased region" description="Basic and acidic residues" evidence="8">
    <location>
        <begin position="454"/>
        <end position="474"/>
    </location>
</feature>
<comment type="function">
    <text evidence="7">Participates in both transcription termination and antitermination.</text>
</comment>
<feature type="region of interest" description="Disordered" evidence="8">
    <location>
        <begin position="398"/>
        <end position="516"/>
    </location>
</feature>
<dbReference type="CDD" id="cd22529">
    <property type="entry name" value="KH-II_NusA_rpt2"/>
    <property type="match status" value="1"/>
</dbReference>
<dbReference type="GO" id="GO:0003723">
    <property type="term" value="F:RNA binding"/>
    <property type="evidence" value="ECO:0007669"/>
    <property type="project" value="UniProtKB-UniRule"/>
</dbReference>
<dbReference type="InterPro" id="IPR015946">
    <property type="entry name" value="KH_dom-like_a/b"/>
</dbReference>
<evidence type="ECO:0000256" key="8">
    <source>
        <dbReference type="SAM" id="MobiDB-lite"/>
    </source>
</evidence>
<feature type="compositionally biased region" description="Basic and acidic residues" evidence="8">
    <location>
        <begin position="398"/>
        <end position="408"/>
    </location>
</feature>
<dbReference type="InterPro" id="IPR003029">
    <property type="entry name" value="S1_domain"/>
</dbReference>
<dbReference type="PROSITE" id="PS50126">
    <property type="entry name" value="S1"/>
    <property type="match status" value="1"/>
</dbReference>
<dbReference type="NCBIfam" id="TIGR01953">
    <property type="entry name" value="NusA"/>
    <property type="match status" value="1"/>
</dbReference>
<dbReference type="OrthoDB" id="9807233at2"/>
<dbReference type="SUPFAM" id="SSF69705">
    <property type="entry name" value="Transcription factor NusA, N-terminal domain"/>
    <property type="match status" value="1"/>
</dbReference>
<feature type="compositionally biased region" description="Polar residues" evidence="8">
    <location>
        <begin position="505"/>
        <end position="516"/>
    </location>
</feature>
<evidence type="ECO:0000313" key="11">
    <source>
        <dbReference type="Proteomes" id="UP000214646"/>
    </source>
</evidence>
<dbReference type="CDD" id="cd04455">
    <property type="entry name" value="S1_NusA"/>
    <property type="match status" value="1"/>
</dbReference>